<sequence length="161" mass="17755">MSLLISIIANGDIKLVQDLILSNRLMENHQCYKINGKCSSSTTPRLGADAAAPKREHLNDRNMPFSAGFVQSETVTGSGIGIESRTESRIENGIRIRIESGTRSEVKNGTRVENEFVDGTRTKTERLSDNLVAVLPDCGRRDHCLSLRYRRRRVIGAGAVA</sequence>
<evidence type="ECO:0000313" key="1">
    <source>
        <dbReference type="EMBL" id="GBP13121.1"/>
    </source>
</evidence>
<comment type="caution">
    <text evidence="1">The sequence shown here is derived from an EMBL/GenBank/DDBJ whole genome shotgun (WGS) entry which is preliminary data.</text>
</comment>
<gene>
    <name evidence="1" type="ORF">EVAR_93088_1</name>
</gene>
<keyword evidence="2" id="KW-1185">Reference proteome</keyword>
<dbReference type="EMBL" id="BGZK01000055">
    <property type="protein sequence ID" value="GBP13121.1"/>
    <property type="molecule type" value="Genomic_DNA"/>
</dbReference>
<reference evidence="1 2" key="1">
    <citation type="journal article" date="2019" name="Commun. Biol.">
        <title>The bagworm genome reveals a unique fibroin gene that provides high tensile strength.</title>
        <authorList>
            <person name="Kono N."/>
            <person name="Nakamura H."/>
            <person name="Ohtoshi R."/>
            <person name="Tomita M."/>
            <person name="Numata K."/>
            <person name="Arakawa K."/>
        </authorList>
    </citation>
    <scope>NUCLEOTIDE SEQUENCE [LARGE SCALE GENOMIC DNA]</scope>
</reference>
<evidence type="ECO:0000313" key="2">
    <source>
        <dbReference type="Proteomes" id="UP000299102"/>
    </source>
</evidence>
<protein>
    <submittedName>
        <fullName evidence="1">Uncharacterized protein</fullName>
    </submittedName>
</protein>
<dbReference type="AlphaFoldDB" id="A0A4C1TIJ4"/>
<accession>A0A4C1TIJ4</accession>
<name>A0A4C1TIJ4_EUMVA</name>
<dbReference type="Proteomes" id="UP000299102">
    <property type="component" value="Unassembled WGS sequence"/>
</dbReference>
<organism evidence="1 2">
    <name type="scientific">Eumeta variegata</name>
    <name type="common">Bagworm moth</name>
    <name type="synonym">Eumeta japonica</name>
    <dbReference type="NCBI Taxonomy" id="151549"/>
    <lineage>
        <taxon>Eukaryota</taxon>
        <taxon>Metazoa</taxon>
        <taxon>Ecdysozoa</taxon>
        <taxon>Arthropoda</taxon>
        <taxon>Hexapoda</taxon>
        <taxon>Insecta</taxon>
        <taxon>Pterygota</taxon>
        <taxon>Neoptera</taxon>
        <taxon>Endopterygota</taxon>
        <taxon>Lepidoptera</taxon>
        <taxon>Glossata</taxon>
        <taxon>Ditrysia</taxon>
        <taxon>Tineoidea</taxon>
        <taxon>Psychidae</taxon>
        <taxon>Oiketicinae</taxon>
        <taxon>Eumeta</taxon>
    </lineage>
</organism>
<proteinExistence type="predicted"/>